<dbReference type="EMBL" id="WPCU01000004">
    <property type="protein sequence ID" value="MVA75292.1"/>
    <property type="molecule type" value="Genomic_DNA"/>
</dbReference>
<organism evidence="2 3">
    <name type="scientific">Auraticoccus cholistanensis</name>
    <dbReference type="NCBI Taxonomy" id="2656650"/>
    <lineage>
        <taxon>Bacteria</taxon>
        <taxon>Bacillati</taxon>
        <taxon>Actinomycetota</taxon>
        <taxon>Actinomycetes</taxon>
        <taxon>Propionibacteriales</taxon>
        <taxon>Propionibacteriaceae</taxon>
        <taxon>Auraticoccus</taxon>
    </lineage>
</organism>
<sequence length="61" mass="6527">MADPVPAGSDVSAGTYECTSCGYHQEVTSIKHLPPCPSCRNGQYRTLSGGDSVDDPYPDRH</sequence>
<dbReference type="Proteomes" id="UP000435304">
    <property type="component" value="Unassembled WGS sequence"/>
</dbReference>
<evidence type="ECO:0008006" key="4">
    <source>
        <dbReference type="Google" id="ProtNLM"/>
    </source>
</evidence>
<gene>
    <name evidence="2" type="ORF">GC722_04500</name>
</gene>
<dbReference type="AlphaFoldDB" id="A0A6A9UUG8"/>
<feature type="compositionally biased region" description="Acidic residues" evidence="1">
    <location>
        <begin position="52"/>
        <end position="61"/>
    </location>
</feature>
<evidence type="ECO:0000256" key="1">
    <source>
        <dbReference type="SAM" id="MobiDB-lite"/>
    </source>
</evidence>
<dbReference type="Pfam" id="PF07295">
    <property type="entry name" value="DUF1451"/>
    <property type="match status" value="1"/>
</dbReference>
<reference evidence="2 3" key="1">
    <citation type="submission" date="2019-12" db="EMBL/GenBank/DDBJ databases">
        <title>Auraticoccus cholistani sp. nov., an actinomycete isolated from soil of Cholistan desert.</title>
        <authorList>
            <person name="Cheema M.T."/>
        </authorList>
    </citation>
    <scope>NUCLEOTIDE SEQUENCE [LARGE SCALE GENOMIC DNA]</scope>
    <source>
        <strain evidence="2 3">F435</strain>
    </source>
</reference>
<keyword evidence="3" id="KW-1185">Reference proteome</keyword>
<evidence type="ECO:0000313" key="3">
    <source>
        <dbReference type="Proteomes" id="UP000435304"/>
    </source>
</evidence>
<accession>A0A6A9UUG8</accession>
<name>A0A6A9UUG8_9ACTN</name>
<evidence type="ECO:0000313" key="2">
    <source>
        <dbReference type="EMBL" id="MVA75292.1"/>
    </source>
</evidence>
<dbReference type="RefSeq" id="WP_156608310.1">
    <property type="nucleotide sequence ID" value="NZ_WPCU01000004.1"/>
</dbReference>
<proteinExistence type="predicted"/>
<feature type="region of interest" description="Disordered" evidence="1">
    <location>
        <begin position="41"/>
        <end position="61"/>
    </location>
</feature>
<protein>
    <recommendedName>
        <fullName evidence="4">Rubredoxin-like protein</fullName>
    </recommendedName>
</protein>
<comment type="caution">
    <text evidence="2">The sequence shown here is derived from an EMBL/GenBank/DDBJ whole genome shotgun (WGS) entry which is preliminary data.</text>
</comment>
<dbReference type="InterPro" id="IPR009912">
    <property type="entry name" value="DUF1451"/>
</dbReference>